<dbReference type="Gene3D" id="3.40.50.620">
    <property type="entry name" value="HUPs"/>
    <property type="match status" value="1"/>
</dbReference>
<keyword evidence="4" id="KW-1185">Reference proteome</keyword>
<organism evidence="3 4">
    <name type="scientific">Tropicimonas aquimaris</name>
    <dbReference type="NCBI Taxonomy" id="914152"/>
    <lineage>
        <taxon>Bacteria</taxon>
        <taxon>Pseudomonadati</taxon>
        <taxon>Pseudomonadota</taxon>
        <taxon>Alphaproteobacteria</taxon>
        <taxon>Rhodobacterales</taxon>
        <taxon>Roseobacteraceae</taxon>
        <taxon>Tropicimonas</taxon>
    </lineage>
</organism>
<dbReference type="PRINTS" id="PR01438">
    <property type="entry name" value="UNVRSLSTRESS"/>
</dbReference>
<dbReference type="RefSeq" id="WP_386075505.1">
    <property type="nucleotide sequence ID" value="NZ_JBHTJT010000030.1"/>
</dbReference>
<feature type="domain" description="UspA" evidence="2">
    <location>
        <begin position="1"/>
        <end position="141"/>
    </location>
</feature>
<dbReference type="Proteomes" id="UP001597108">
    <property type="component" value="Unassembled WGS sequence"/>
</dbReference>
<dbReference type="InterPro" id="IPR014729">
    <property type="entry name" value="Rossmann-like_a/b/a_fold"/>
</dbReference>
<protein>
    <submittedName>
        <fullName evidence="3">Universal stress protein</fullName>
    </submittedName>
</protein>
<evidence type="ECO:0000259" key="2">
    <source>
        <dbReference type="Pfam" id="PF00582"/>
    </source>
</evidence>
<dbReference type="InterPro" id="IPR006016">
    <property type="entry name" value="UspA"/>
</dbReference>
<evidence type="ECO:0000313" key="4">
    <source>
        <dbReference type="Proteomes" id="UP001597108"/>
    </source>
</evidence>
<comment type="similarity">
    <text evidence="1">Belongs to the universal stress protein A family.</text>
</comment>
<proteinExistence type="inferred from homology"/>
<dbReference type="InterPro" id="IPR006015">
    <property type="entry name" value="Universal_stress_UspA"/>
</dbReference>
<dbReference type="PANTHER" id="PTHR46268:SF6">
    <property type="entry name" value="UNIVERSAL STRESS PROTEIN UP12"/>
    <property type="match status" value="1"/>
</dbReference>
<gene>
    <name evidence="3" type="ORF">ACFQ2S_14580</name>
</gene>
<sequence>MFANVLLPIDLNHPASWNKALPMAVKLCGSEGTLHVLGIVHDLGSAMISSFLPADFEKRALQQMKEQLDTFCEENVPEGTNVVVHVEHGHVPEHLLHAAKQLGADLIVMASHPPDDLQTMLVGSNAEKVVRHATIPVMVVR</sequence>
<name>A0ABW3ITJ6_9RHOB</name>
<dbReference type="Pfam" id="PF00582">
    <property type="entry name" value="Usp"/>
    <property type="match status" value="1"/>
</dbReference>
<dbReference type="CDD" id="cd00293">
    <property type="entry name" value="USP-like"/>
    <property type="match status" value="1"/>
</dbReference>
<dbReference type="EMBL" id="JBHTJT010000030">
    <property type="protein sequence ID" value="MFD0980870.1"/>
    <property type="molecule type" value="Genomic_DNA"/>
</dbReference>
<evidence type="ECO:0000313" key="3">
    <source>
        <dbReference type="EMBL" id="MFD0980870.1"/>
    </source>
</evidence>
<dbReference type="SUPFAM" id="SSF52402">
    <property type="entry name" value="Adenine nucleotide alpha hydrolases-like"/>
    <property type="match status" value="1"/>
</dbReference>
<comment type="caution">
    <text evidence="3">The sequence shown here is derived from an EMBL/GenBank/DDBJ whole genome shotgun (WGS) entry which is preliminary data.</text>
</comment>
<reference evidence="4" key="1">
    <citation type="journal article" date="2019" name="Int. J. Syst. Evol. Microbiol.">
        <title>The Global Catalogue of Microorganisms (GCM) 10K type strain sequencing project: providing services to taxonomists for standard genome sequencing and annotation.</title>
        <authorList>
            <consortium name="The Broad Institute Genomics Platform"/>
            <consortium name="The Broad Institute Genome Sequencing Center for Infectious Disease"/>
            <person name="Wu L."/>
            <person name="Ma J."/>
        </authorList>
    </citation>
    <scope>NUCLEOTIDE SEQUENCE [LARGE SCALE GENOMIC DNA]</scope>
    <source>
        <strain evidence="4">CCUG 60524</strain>
    </source>
</reference>
<accession>A0ABW3ITJ6</accession>
<evidence type="ECO:0000256" key="1">
    <source>
        <dbReference type="ARBA" id="ARBA00008791"/>
    </source>
</evidence>
<dbReference type="PANTHER" id="PTHR46268">
    <property type="entry name" value="STRESS RESPONSE PROTEIN NHAX"/>
    <property type="match status" value="1"/>
</dbReference>